<evidence type="ECO:0000313" key="2">
    <source>
        <dbReference type="EMBL" id="OOM09378.1"/>
    </source>
</evidence>
<evidence type="ECO:0008006" key="4">
    <source>
        <dbReference type="Google" id="ProtNLM"/>
    </source>
</evidence>
<sequence>MENGKYFRSVLKGTIGTLILSFVGIAVLSLLMTKLVLSQGVFSAIYVIISLCSLSLGAIVGAKKNESKGWLVGIGVAIAYYLVLFILSSLFSGEMTFKLLDFGKLCICLIVGTLAGMLGINL</sequence>
<feature type="transmembrane region" description="Helical" evidence="1">
    <location>
        <begin position="43"/>
        <end position="62"/>
    </location>
</feature>
<feature type="transmembrane region" description="Helical" evidence="1">
    <location>
        <begin position="102"/>
        <end position="120"/>
    </location>
</feature>
<accession>A0A1S8MYV2</accession>
<dbReference type="EMBL" id="LZYZ01000007">
    <property type="protein sequence ID" value="OOM09378.1"/>
    <property type="molecule type" value="Genomic_DNA"/>
</dbReference>
<evidence type="ECO:0000313" key="3">
    <source>
        <dbReference type="Proteomes" id="UP000191154"/>
    </source>
</evidence>
<dbReference type="NCBIfam" id="TIGR04086">
    <property type="entry name" value="TIGR04086_membr"/>
    <property type="match status" value="1"/>
</dbReference>
<proteinExistence type="predicted"/>
<dbReference type="InterPro" id="IPR023804">
    <property type="entry name" value="DUF3792_TM"/>
</dbReference>
<keyword evidence="1" id="KW-0472">Membrane</keyword>
<dbReference type="Pfam" id="PF12670">
    <property type="entry name" value="DUF3792"/>
    <property type="match status" value="1"/>
</dbReference>
<protein>
    <recommendedName>
        <fullName evidence="4">TIGR04086 family membrane protein</fullName>
    </recommendedName>
</protein>
<dbReference type="STRING" id="169679.CSACC_28730"/>
<keyword evidence="1" id="KW-0812">Transmembrane</keyword>
<keyword evidence="1" id="KW-1133">Transmembrane helix</keyword>
<comment type="caution">
    <text evidence="2">The sequence shown here is derived from an EMBL/GenBank/DDBJ whole genome shotgun (WGS) entry which is preliminary data.</text>
</comment>
<dbReference type="AlphaFoldDB" id="A0A1S8MYV2"/>
<dbReference type="Proteomes" id="UP000191154">
    <property type="component" value="Unassembled WGS sequence"/>
</dbReference>
<feature type="transmembrane region" description="Helical" evidence="1">
    <location>
        <begin position="15"/>
        <end position="37"/>
    </location>
</feature>
<organism evidence="2 3">
    <name type="scientific">Clostridium saccharobutylicum</name>
    <dbReference type="NCBI Taxonomy" id="169679"/>
    <lineage>
        <taxon>Bacteria</taxon>
        <taxon>Bacillati</taxon>
        <taxon>Bacillota</taxon>
        <taxon>Clostridia</taxon>
        <taxon>Eubacteriales</taxon>
        <taxon>Clostridiaceae</taxon>
        <taxon>Clostridium</taxon>
    </lineage>
</organism>
<feature type="transmembrane region" description="Helical" evidence="1">
    <location>
        <begin position="69"/>
        <end position="90"/>
    </location>
</feature>
<evidence type="ECO:0000256" key="1">
    <source>
        <dbReference type="SAM" id="Phobius"/>
    </source>
</evidence>
<gene>
    <name evidence="2" type="ORF">CLOSAC_36590</name>
</gene>
<dbReference type="RefSeq" id="WP_077866688.1">
    <property type="nucleotide sequence ID" value="NZ_LZYZ01000007.1"/>
</dbReference>
<reference evidence="2 3" key="1">
    <citation type="submission" date="2016-05" db="EMBL/GenBank/DDBJ databases">
        <title>Microbial solvent formation.</title>
        <authorList>
            <person name="Poehlein A."/>
            <person name="Montoya Solano J.D."/>
            <person name="Flitsch S."/>
            <person name="Krabben P."/>
            <person name="Duerre P."/>
            <person name="Daniel R."/>
        </authorList>
    </citation>
    <scope>NUCLEOTIDE SEQUENCE [LARGE SCALE GENOMIC DNA]</scope>
    <source>
        <strain evidence="2 3">L1-8</strain>
    </source>
</reference>
<name>A0A1S8MYV2_CLOSA</name>